<comment type="caution">
    <text evidence="2">The sequence shown here is derived from an EMBL/GenBank/DDBJ whole genome shotgun (WGS) entry which is preliminary data.</text>
</comment>
<feature type="transmembrane region" description="Helical" evidence="1">
    <location>
        <begin position="40"/>
        <end position="60"/>
    </location>
</feature>
<name>A0A495J637_9SPHI</name>
<dbReference type="RefSeq" id="WP_121198953.1">
    <property type="nucleotide sequence ID" value="NZ_RBKU01000001.1"/>
</dbReference>
<evidence type="ECO:0000313" key="2">
    <source>
        <dbReference type="EMBL" id="RKR83459.1"/>
    </source>
</evidence>
<feature type="transmembrane region" description="Helical" evidence="1">
    <location>
        <begin position="123"/>
        <end position="140"/>
    </location>
</feature>
<keyword evidence="1" id="KW-1133">Transmembrane helix</keyword>
<dbReference type="AlphaFoldDB" id="A0A495J637"/>
<gene>
    <name evidence="2" type="ORF">BDD43_3668</name>
</gene>
<accession>A0A495J637</accession>
<dbReference type="Proteomes" id="UP000268007">
    <property type="component" value="Unassembled WGS sequence"/>
</dbReference>
<keyword evidence="1" id="KW-0472">Membrane</keyword>
<feature type="transmembrane region" description="Helical" evidence="1">
    <location>
        <begin position="152"/>
        <end position="169"/>
    </location>
</feature>
<dbReference type="OrthoDB" id="794917at2"/>
<feature type="transmembrane region" description="Helical" evidence="1">
    <location>
        <begin position="66"/>
        <end position="85"/>
    </location>
</feature>
<keyword evidence="3" id="KW-1185">Reference proteome</keyword>
<organism evidence="2 3">
    <name type="scientific">Mucilaginibacter gracilis</name>
    <dbReference type="NCBI Taxonomy" id="423350"/>
    <lineage>
        <taxon>Bacteria</taxon>
        <taxon>Pseudomonadati</taxon>
        <taxon>Bacteroidota</taxon>
        <taxon>Sphingobacteriia</taxon>
        <taxon>Sphingobacteriales</taxon>
        <taxon>Sphingobacteriaceae</taxon>
        <taxon>Mucilaginibacter</taxon>
    </lineage>
</organism>
<dbReference type="EMBL" id="RBKU01000001">
    <property type="protein sequence ID" value="RKR83459.1"/>
    <property type="molecule type" value="Genomic_DNA"/>
</dbReference>
<protein>
    <submittedName>
        <fullName evidence="2">Uncharacterized protein</fullName>
    </submittedName>
</protein>
<evidence type="ECO:0000313" key="3">
    <source>
        <dbReference type="Proteomes" id="UP000268007"/>
    </source>
</evidence>
<evidence type="ECO:0000256" key="1">
    <source>
        <dbReference type="SAM" id="Phobius"/>
    </source>
</evidence>
<proteinExistence type="predicted"/>
<keyword evidence="1" id="KW-0812">Transmembrane</keyword>
<reference evidence="2 3" key="1">
    <citation type="submission" date="2018-10" db="EMBL/GenBank/DDBJ databases">
        <title>Genomic Encyclopedia of Archaeal and Bacterial Type Strains, Phase II (KMG-II): from individual species to whole genera.</title>
        <authorList>
            <person name="Goeker M."/>
        </authorList>
    </citation>
    <scope>NUCLEOTIDE SEQUENCE [LARGE SCALE GENOMIC DNA]</scope>
    <source>
        <strain evidence="2 3">DSM 18602</strain>
    </source>
</reference>
<sequence length="197" mass="22560">MKDFEHLMTVWQGQPVKEQLSVDEVLKQVKKGMGSLRFKTLQGIIGISVALAVTAIALLFAVFTSWASYIGLITLIIGMSIYLSLQIGDYRTISSHDPTIDPVKYLDTLKIYQKRRAYLYDKFYYIYAVIITIGVGFYAVEVLEDKPLMVKLVYYSLTAAFIIFCSLFLKDKIIKSEKEKVSLLIEKLERLQEQFEG</sequence>